<evidence type="ECO:0000313" key="3">
    <source>
        <dbReference type="Proteomes" id="UP000595046"/>
    </source>
</evidence>
<protein>
    <submittedName>
        <fullName evidence="2">Alpha/beta hydrolase</fullName>
    </submittedName>
</protein>
<dbReference type="Pfam" id="PF12697">
    <property type="entry name" value="Abhydrolase_6"/>
    <property type="match status" value="1"/>
</dbReference>
<dbReference type="AlphaFoldDB" id="A0A7T1T7X5"/>
<dbReference type="PANTHER" id="PTHR43798:SF33">
    <property type="entry name" value="HYDROLASE, PUTATIVE (AFU_ORTHOLOGUE AFUA_2G14860)-RELATED"/>
    <property type="match status" value="1"/>
</dbReference>
<dbReference type="GO" id="GO:0016020">
    <property type="term" value="C:membrane"/>
    <property type="evidence" value="ECO:0007669"/>
    <property type="project" value="TreeGrafter"/>
</dbReference>
<feature type="domain" description="AB hydrolase-1" evidence="1">
    <location>
        <begin position="25"/>
        <end position="262"/>
    </location>
</feature>
<dbReference type="KEGG" id="sbat:G4Z16_17915"/>
<dbReference type="Proteomes" id="UP000595046">
    <property type="component" value="Chromosome"/>
</dbReference>
<keyword evidence="3" id="KW-1185">Reference proteome</keyword>
<dbReference type="EMBL" id="CP048882">
    <property type="protein sequence ID" value="QPP07968.1"/>
    <property type="molecule type" value="Genomic_DNA"/>
</dbReference>
<sequence>MDLSERFEWEGRRIAWGRAGSGPAVVFCHGTPFSSALWKPFADALSRDFTVYLWDMPGYGQSSKHEGHPVDFGTQAEAFAALMAHWQLDRPHVIAHDFGGAVSLRAHLFGRLNYSSLMLVDVVAIPPSGSPFFQFVHDNPELLGQLPAYIHEAIVRSYISNASHQGLRDDTLDELAEPWTGEVGQPAFYRQIAEYDEQFLHENEKRLDNLTIPVRVVWGTQDSWIPPEIAHRLHALITESTLALVPDAGHLIHYDEPAALMDEIRAWLDIQRVN</sequence>
<dbReference type="PANTHER" id="PTHR43798">
    <property type="entry name" value="MONOACYLGLYCEROL LIPASE"/>
    <property type="match status" value="1"/>
</dbReference>
<name>A0A7T1T7X5_9ACTN</name>
<evidence type="ECO:0000313" key="2">
    <source>
        <dbReference type="EMBL" id="QPP07968.1"/>
    </source>
</evidence>
<dbReference type="GO" id="GO:0046464">
    <property type="term" value="P:acylglycerol catabolic process"/>
    <property type="evidence" value="ECO:0007669"/>
    <property type="project" value="TreeGrafter"/>
</dbReference>
<evidence type="ECO:0000259" key="1">
    <source>
        <dbReference type="Pfam" id="PF12697"/>
    </source>
</evidence>
<dbReference type="InterPro" id="IPR000073">
    <property type="entry name" value="AB_hydrolase_1"/>
</dbReference>
<organism evidence="2 3">
    <name type="scientific">Streptomyces bathyalis</name>
    <dbReference type="NCBI Taxonomy" id="2710756"/>
    <lineage>
        <taxon>Bacteria</taxon>
        <taxon>Bacillati</taxon>
        <taxon>Actinomycetota</taxon>
        <taxon>Actinomycetes</taxon>
        <taxon>Kitasatosporales</taxon>
        <taxon>Streptomycetaceae</taxon>
        <taxon>Streptomyces</taxon>
    </lineage>
</organism>
<keyword evidence="2" id="KW-0378">Hydrolase</keyword>
<dbReference type="RefSeq" id="WP_197351762.1">
    <property type="nucleotide sequence ID" value="NZ_CP048882.1"/>
</dbReference>
<dbReference type="SUPFAM" id="SSF53474">
    <property type="entry name" value="alpha/beta-Hydrolases"/>
    <property type="match status" value="1"/>
</dbReference>
<proteinExistence type="predicted"/>
<gene>
    <name evidence="2" type="ORF">G4Z16_17915</name>
</gene>
<accession>A0A7T1T7X5</accession>
<dbReference type="InterPro" id="IPR050266">
    <property type="entry name" value="AB_hydrolase_sf"/>
</dbReference>
<dbReference type="Gene3D" id="3.40.50.1820">
    <property type="entry name" value="alpha/beta hydrolase"/>
    <property type="match status" value="1"/>
</dbReference>
<dbReference type="InterPro" id="IPR029058">
    <property type="entry name" value="AB_hydrolase_fold"/>
</dbReference>
<dbReference type="GO" id="GO:0047372">
    <property type="term" value="F:monoacylglycerol lipase activity"/>
    <property type="evidence" value="ECO:0007669"/>
    <property type="project" value="TreeGrafter"/>
</dbReference>
<reference evidence="3" key="1">
    <citation type="submission" date="2020-02" db="EMBL/GenBank/DDBJ databases">
        <title>Streptomyces sp. ASO4wet.</title>
        <authorList>
            <person name="Risdian C."/>
            <person name="Landwehr W."/>
            <person name="Schupp P."/>
            <person name="Wink J."/>
        </authorList>
    </citation>
    <scope>NUCLEOTIDE SEQUENCE [LARGE SCALE GENOMIC DNA]</scope>
    <source>
        <strain evidence="3">ASO4wet</strain>
    </source>
</reference>
<dbReference type="PRINTS" id="PR00111">
    <property type="entry name" value="ABHYDROLASE"/>
</dbReference>